<dbReference type="KEGG" id="rbi:RB2501_01261"/>
<dbReference type="HOGENOM" id="CLU_2635786_0_0_10"/>
<evidence type="ECO:0000313" key="2">
    <source>
        <dbReference type="EMBL" id="EAR14662.1"/>
    </source>
</evidence>
<gene>
    <name evidence="2" type="ordered locus">RB2501_01261</name>
</gene>
<keyword evidence="1" id="KW-0175">Coiled coil</keyword>
<protein>
    <submittedName>
        <fullName evidence="2">Uncharacterized protein</fullName>
    </submittedName>
</protein>
<name>A4CP45_ROBBH</name>
<reference evidence="2 3" key="1">
    <citation type="journal article" date="2009" name="J. Bacteriol.">
        <title>Complete genome sequence of Robiginitalea biformata HTCC2501.</title>
        <authorList>
            <person name="Oh H.M."/>
            <person name="Giovannoni S.J."/>
            <person name="Lee K."/>
            <person name="Ferriera S."/>
            <person name="Johnson J."/>
            <person name="Cho J.C."/>
        </authorList>
    </citation>
    <scope>NUCLEOTIDE SEQUENCE [LARGE SCALE GENOMIC DNA]</scope>
    <source>
        <strain evidence="3">ATCC BAA-864 / HTCC2501 / KCTC 12146</strain>
    </source>
</reference>
<dbReference type="Proteomes" id="UP000009049">
    <property type="component" value="Chromosome"/>
</dbReference>
<proteinExistence type="predicted"/>
<sequence length="77" mass="8891">MKKAVDWRTIAIFGSIVVSLCSGAYFAGYTVKGMHEREKEIDELRTRIKEVEQEARSYTDLEVGGLRADWERELSHK</sequence>
<accession>A4CP45</accession>
<dbReference type="STRING" id="313596.RB2501_01261"/>
<dbReference type="EMBL" id="CP001712">
    <property type="protein sequence ID" value="EAR14662.1"/>
    <property type="molecule type" value="Genomic_DNA"/>
</dbReference>
<evidence type="ECO:0000256" key="1">
    <source>
        <dbReference type="SAM" id="Coils"/>
    </source>
</evidence>
<dbReference type="RefSeq" id="WP_015755449.1">
    <property type="nucleotide sequence ID" value="NC_013222.1"/>
</dbReference>
<feature type="coiled-coil region" evidence="1">
    <location>
        <begin position="34"/>
        <end position="61"/>
    </location>
</feature>
<evidence type="ECO:0000313" key="3">
    <source>
        <dbReference type="Proteomes" id="UP000009049"/>
    </source>
</evidence>
<organism evidence="2 3">
    <name type="scientific">Robiginitalea biformata (strain ATCC BAA-864 / DSM 15991 / KCTC 12146 / HTCC2501)</name>
    <dbReference type="NCBI Taxonomy" id="313596"/>
    <lineage>
        <taxon>Bacteria</taxon>
        <taxon>Pseudomonadati</taxon>
        <taxon>Bacteroidota</taxon>
        <taxon>Flavobacteriia</taxon>
        <taxon>Flavobacteriales</taxon>
        <taxon>Flavobacteriaceae</taxon>
        <taxon>Robiginitalea</taxon>
    </lineage>
</organism>
<keyword evidence="3" id="KW-1185">Reference proteome</keyword>
<dbReference type="AlphaFoldDB" id="A4CP45"/>